<proteinExistence type="predicted"/>
<feature type="compositionally biased region" description="Low complexity" evidence="1">
    <location>
        <begin position="26"/>
        <end position="42"/>
    </location>
</feature>
<dbReference type="PROSITE" id="PS51257">
    <property type="entry name" value="PROKAR_LIPOPROTEIN"/>
    <property type="match status" value="1"/>
</dbReference>
<protein>
    <submittedName>
        <fullName evidence="3">Uncharacterized protein</fullName>
    </submittedName>
</protein>
<evidence type="ECO:0000313" key="3">
    <source>
        <dbReference type="EMBL" id="HER96198.1"/>
    </source>
</evidence>
<feature type="region of interest" description="Disordered" evidence="1">
    <location>
        <begin position="26"/>
        <end position="59"/>
    </location>
</feature>
<accession>A0A7V2B0R3</accession>
<comment type="caution">
    <text evidence="3">The sequence shown here is derived from an EMBL/GenBank/DDBJ whole genome shotgun (WGS) entry which is preliminary data.</text>
</comment>
<evidence type="ECO:0000256" key="1">
    <source>
        <dbReference type="SAM" id="MobiDB-lite"/>
    </source>
</evidence>
<sequence length="59" mass="6384">MRRFIGLLALVLFTGGVLGACGRANETAQEPTTQEQQVQPPVDTLQQVPGDTVQQDTMQ</sequence>
<feature type="compositionally biased region" description="Polar residues" evidence="1">
    <location>
        <begin position="44"/>
        <end position="59"/>
    </location>
</feature>
<name>A0A7V2B0R3_RHOMR</name>
<feature type="chain" id="PRO_5031248987" evidence="2">
    <location>
        <begin position="20"/>
        <end position="59"/>
    </location>
</feature>
<keyword evidence="2" id="KW-0732">Signal</keyword>
<dbReference type="AlphaFoldDB" id="A0A7V2B0R3"/>
<dbReference type="EMBL" id="DSGB01000005">
    <property type="protein sequence ID" value="HER96198.1"/>
    <property type="molecule type" value="Genomic_DNA"/>
</dbReference>
<evidence type="ECO:0000256" key="2">
    <source>
        <dbReference type="SAM" id="SignalP"/>
    </source>
</evidence>
<reference evidence="3" key="1">
    <citation type="journal article" date="2020" name="mSystems">
        <title>Genome- and Community-Level Interaction Insights into Carbon Utilization and Element Cycling Functions of Hydrothermarchaeota in Hydrothermal Sediment.</title>
        <authorList>
            <person name="Zhou Z."/>
            <person name="Liu Y."/>
            <person name="Xu W."/>
            <person name="Pan J."/>
            <person name="Luo Z.H."/>
            <person name="Li M."/>
        </authorList>
    </citation>
    <scope>NUCLEOTIDE SEQUENCE [LARGE SCALE GENOMIC DNA]</scope>
    <source>
        <strain evidence="3">SpSt-143</strain>
    </source>
</reference>
<organism evidence="3">
    <name type="scientific">Rhodothermus marinus</name>
    <name type="common">Rhodothermus obamensis</name>
    <dbReference type="NCBI Taxonomy" id="29549"/>
    <lineage>
        <taxon>Bacteria</taxon>
        <taxon>Pseudomonadati</taxon>
        <taxon>Rhodothermota</taxon>
        <taxon>Rhodothermia</taxon>
        <taxon>Rhodothermales</taxon>
        <taxon>Rhodothermaceae</taxon>
        <taxon>Rhodothermus</taxon>
    </lineage>
</organism>
<feature type="signal peptide" evidence="2">
    <location>
        <begin position="1"/>
        <end position="19"/>
    </location>
</feature>
<gene>
    <name evidence="3" type="ORF">ENO59_06735</name>
</gene>